<accession>A0A6A6URD2</accession>
<feature type="compositionally biased region" description="Polar residues" evidence="9">
    <location>
        <begin position="28"/>
        <end position="42"/>
    </location>
</feature>
<proteinExistence type="inferred from homology"/>
<keyword evidence="5" id="KW-0479">Metal-binding</keyword>
<evidence type="ECO:0000256" key="2">
    <source>
        <dbReference type="ARBA" id="ARBA00010669"/>
    </source>
</evidence>
<feature type="region of interest" description="Disordered" evidence="9">
    <location>
        <begin position="27"/>
        <end position="53"/>
    </location>
</feature>
<name>A0A6A6URD2_9PEZI</name>
<dbReference type="Proteomes" id="UP000799302">
    <property type="component" value="Unassembled WGS sequence"/>
</dbReference>
<organism evidence="11 12">
    <name type="scientific">Microthyrium microscopicum</name>
    <dbReference type="NCBI Taxonomy" id="703497"/>
    <lineage>
        <taxon>Eukaryota</taxon>
        <taxon>Fungi</taxon>
        <taxon>Dikarya</taxon>
        <taxon>Ascomycota</taxon>
        <taxon>Pezizomycotina</taxon>
        <taxon>Dothideomycetes</taxon>
        <taxon>Dothideomycetes incertae sedis</taxon>
        <taxon>Microthyriales</taxon>
        <taxon>Microthyriaceae</taxon>
        <taxon>Microthyrium</taxon>
    </lineage>
</organism>
<evidence type="ECO:0000256" key="9">
    <source>
        <dbReference type="SAM" id="MobiDB-lite"/>
    </source>
</evidence>
<dbReference type="CDD" id="cd01285">
    <property type="entry name" value="nucleoside_deaminase"/>
    <property type="match status" value="1"/>
</dbReference>
<dbReference type="EMBL" id="MU004231">
    <property type="protein sequence ID" value="KAF2673967.1"/>
    <property type="molecule type" value="Genomic_DNA"/>
</dbReference>
<dbReference type="OrthoDB" id="1701769at2759"/>
<dbReference type="GO" id="GO:0008270">
    <property type="term" value="F:zinc ion binding"/>
    <property type="evidence" value="ECO:0007669"/>
    <property type="project" value="InterPro"/>
</dbReference>
<dbReference type="GO" id="GO:0005634">
    <property type="term" value="C:nucleus"/>
    <property type="evidence" value="ECO:0007669"/>
    <property type="project" value="TreeGrafter"/>
</dbReference>
<evidence type="ECO:0000313" key="11">
    <source>
        <dbReference type="EMBL" id="KAF2673967.1"/>
    </source>
</evidence>
<keyword evidence="7" id="KW-0862">Zinc</keyword>
<dbReference type="GO" id="GO:0052717">
    <property type="term" value="F:tRNA-specific adenosine-34 deaminase activity"/>
    <property type="evidence" value="ECO:0007669"/>
    <property type="project" value="UniProtKB-EC"/>
</dbReference>
<feature type="domain" description="CMP/dCMP-type deaminase" evidence="10">
    <location>
        <begin position="79"/>
        <end position="191"/>
    </location>
</feature>
<evidence type="ECO:0000313" key="12">
    <source>
        <dbReference type="Proteomes" id="UP000799302"/>
    </source>
</evidence>
<dbReference type="AlphaFoldDB" id="A0A6A6URD2"/>
<dbReference type="EC" id="3.5.4.33" evidence="3"/>
<dbReference type="Pfam" id="PF00383">
    <property type="entry name" value="dCMP_cyt_deam_1"/>
    <property type="match status" value="1"/>
</dbReference>
<keyword evidence="12" id="KW-1185">Reference proteome</keyword>
<comment type="cofactor">
    <cofactor evidence="1">
        <name>Zn(2+)</name>
        <dbReference type="ChEBI" id="CHEBI:29105"/>
    </cofactor>
</comment>
<dbReference type="InterPro" id="IPR002125">
    <property type="entry name" value="CMP_dCMP_dom"/>
</dbReference>
<evidence type="ECO:0000256" key="8">
    <source>
        <dbReference type="ARBA" id="ARBA00048045"/>
    </source>
</evidence>
<evidence type="ECO:0000256" key="5">
    <source>
        <dbReference type="ARBA" id="ARBA00022723"/>
    </source>
</evidence>
<evidence type="ECO:0000256" key="6">
    <source>
        <dbReference type="ARBA" id="ARBA00022801"/>
    </source>
</evidence>
<dbReference type="GO" id="GO:0005737">
    <property type="term" value="C:cytoplasm"/>
    <property type="evidence" value="ECO:0007669"/>
    <property type="project" value="TreeGrafter"/>
</dbReference>
<keyword evidence="4" id="KW-0819">tRNA processing</keyword>
<dbReference type="PROSITE" id="PS51747">
    <property type="entry name" value="CYT_DCMP_DEAMINASES_2"/>
    <property type="match status" value="1"/>
</dbReference>
<evidence type="ECO:0000256" key="3">
    <source>
        <dbReference type="ARBA" id="ARBA00012740"/>
    </source>
</evidence>
<feature type="compositionally biased region" description="Basic and acidic residues" evidence="9">
    <location>
        <begin position="43"/>
        <end position="53"/>
    </location>
</feature>
<comment type="similarity">
    <text evidence="2">Belongs to the cytidine and deoxycytidylate deaminase family. ADAT2 subfamily.</text>
</comment>
<evidence type="ECO:0000256" key="7">
    <source>
        <dbReference type="ARBA" id="ARBA00022833"/>
    </source>
</evidence>
<dbReference type="InterPro" id="IPR016193">
    <property type="entry name" value="Cytidine_deaminase-like"/>
</dbReference>
<dbReference type="Gene3D" id="3.40.140.10">
    <property type="entry name" value="Cytidine Deaminase, domain 2"/>
    <property type="match status" value="1"/>
</dbReference>
<evidence type="ECO:0000256" key="4">
    <source>
        <dbReference type="ARBA" id="ARBA00022694"/>
    </source>
</evidence>
<gene>
    <name evidence="11" type="ORF">BT63DRAFT_422072</name>
</gene>
<dbReference type="PANTHER" id="PTHR11079">
    <property type="entry name" value="CYTOSINE DEAMINASE FAMILY MEMBER"/>
    <property type="match status" value="1"/>
</dbReference>
<dbReference type="GO" id="GO:0002100">
    <property type="term" value="P:tRNA wobble adenosine to inosine editing"/>
    <property type="evidence" value="ECO:0007669"/>
    <property type="project" value="UniProtKB-ARBA"/>
</dbReference>
<sequence>MDFDPSDVFGAAGDFFLLGEAAARNFNDDASSQDPESASSAAKKSDLRSIPEREAERLENLRQKQLGDIAKMATLPNREIHEGFMKEAIAMADLALRSDETPVGCVFVHKGEIIGRGMNHTNKTLNGTRHAEFVALAEILQTHAPAILKETDLYVTVEPCIMCASALRQFNIRCVYFGCFNDRFGGTGGVLRIHEDENVDPPYPAFPGIFRDDAIMLLRKFYIQENEKAPEPKQKKTRELKTEIIPLDLSKV</sequence>
<evidence type="ECO:0000256" key="1">
    <source>
        <dbReference type="ARBA" id="ARBA00001947"/>
    </source>
</evidence>
<dbReference type="PANTHER" id="PTHR11079:SF149">
    <property type="entry name" value="TRNA-SPECIFIC ADENOSINE DEAMINASE 2"/>
    <property type="match status" value="1"/>
</dbReference>
<keyword evidence="6" id="KW-0378">Hydrolase</keyword>
<dbReference type="InterPro" id="IPR016192">
    <property type="entry name" value="APOBEC/CMP_deaminase_Zn-bd"/>
</dbReference>
<reference evidence="11" key="1">
    <citation type="journal article" date="2020" name="Stud. Mycol.">
        <title>101 Dothideomycetes genomes: a test case for predicting lifestyles and emergence of pathogens.</title>
        <authorList>
            <person name="Haridas S."/>
            <person name="Albert R."/>
            <person name="Binder M."/>
            <person name="Bloem J."/>
            <person name="Labutti K."/>
            <person name="Salamov A."/>
            <person name="Andreopoulos B."/>
            <person name="Baker S."/>
            <person name="Barry K."/>
            <person name="Bills G."/>
            <person name="Bluhm B."/>
            <person name="Cannon C."/>
            <person name="Castanera R."/>
            <person name="Culley D."/>
            <person name="Daum C."/>
            <person name="Ezra D."/>
            <person name="Gonzalez J."/>
            <person name="Henrissat B."/>
            <person name="Kuo A."/>
            <person name="Liang C."/>
            <person name="Lipzen A."/>
            <person name="Lutzoni F."/>
            <person name="Magnuson J."/>
            <person name="Mondo S."/>
            <person name="Nolan M."/>
            <person name="Ohm R."/>
            <person name="Pangilinan J."/>
            <person name="Park H.-J."/>
            <person name="Ramirez L."/>
            <person name="Alfaro M."/>
            <person name="Sun H."/>
            <person name="Tritt A."/>
            <person name="Yoshinaga Y."/>
            <person name="Zwiers L.-H."/>
            <person name="Turgeon B."/>
            <person name="Goodwin S."/>
            <person name="Spatafora J."/>
            <person name="Crous P."/>
            <person name="Grigoriev I."/>
        </authorList>
    </citation>
    <scope>NUCLEOTIDE SEQUENCE</scope>
    <source>
        <strain evidence="11">CBS 115976</strain>
    </source>
</reference>
<dbReference type="GO" id="GO:0052718">
    <property type="term" value="C:tRNA-specific adenosine-34 deaminase complex"/>
    <property type="evidence" value="ECO:0007669"/>
    <property type="project" value="UniProtKB-ARBA"/>
</dbReference>
<evidence type="ECO:0000259" key="10">
    <source>
        <dbReference type="PROSITE" id="PS51747"/>
    </source>
</evidence>
<protein>
    <recommendedName>
        <fullName evidence="3">tRNA(adenine(34)) deaminase</fullName>
        <ecNumber evidence="3">3.5.4.33</ecNumber>
    </recommendedName>
</protein>
<dbReference type="PROSITE" id="PS00903">
    <property type="entry name" value="CYT_DCMP_DEAMINASES_1"/>
    <property type="match status" value="1"/>
</dbReference>
<dbReference type="FunFam" id="3.40.140.10:FF:000039">
    <property type="entry name" value="tRNA-specific adenosine deaminase"/>
    <property type="match status" value="1"/>
</dbReference>
<dbReference type="SUPFAM" id="SSF53927">
    <property type="entry name" value="Cytidine deaminase-like"/>
    <property type="match status" value="1"/>
</dbReference>
<comment type="catalytic activity">
    <reaction evidence="8">
        <text>adenosine(34) in tRNA + H2O + H(+) = inosine(34) in tRNA + NH4(+)</text>
        <dbReference type="Rhea" id="RHEA:43168"/>
        <dbReference type="Rhea" id="RHEA-COMP:10373"/>
        <dbReference type="Rhea" id="RHEA-COMP:10374"/>
        <dbReference type="ChEBI" id="CHEBI:15377"/>
        <dbReference type="ChEBI" id="CHEBI:15378"/>
        <dbReference type="ChEBI" id="CHEBI:28938"/>
        <dbReference type="ChEBI" id="CHEBI:74411"/>
        <dbReference type="ChEBI" id="CHEBI:82852"/>
        <dbReference type="EC" id="3.5.4.33"/>
    </reaction>
</comment>